<dbReference type="PATRIC" id="fig|391937.3.peg.4120"/>
<name>K2LGT0_9HYPH</name>
<dbReference type="InterPro" id="IPR018640">
    <property type="entry name" value="DUF2063"/>
</dbReference>
<accession>K2LGT0</accession>
<evidence type="ECO:0000259" key="1">
    <source>
        <dbReference type="Pfam" id="PF09836"/>
    </source>
</evidence>
<proteinExistence type="predicted"/>
<dbReference type="eggNOG" id="COG3219">
    <property type="taxonomic scope" value="Bacteria"/>
</dbReference>
<comment type="caution">
    <text evidence="2">The sequence shown here is derived from an EMBL/GenBank/DDBJ whole genome shotgun (WGS) entry which is preliminary data.</text>
</comment>
<feature type="domain" description="Putative DNA-binding" evidence="1">
    <location>
        <begin position="16"/>
        <end position="106"/>
    </location>
</feature>
<dbReference type="RefSeq" id="WP_008599120.1">
    <property type="nucleotide sequence ID" value="NZ_AMRM01000031.1"/>
</dbReference>
<organism evidence="2 3">
    <name type="scientific">Nitratireductor pacificus pht-3B</name>
    <dbReference type="NCBI Taxonomy" id="391937"/>
    <lineage>
        <taxon>Bacteria</taxon>
        <taxon>Pseudomonadati</taxon>
        <taxon>Pseudomonadota</taxon>
        <taxon>Alphaproteobacteria</taxon>
        <taxon>Hyphomicrobiales</taxon>
        <taxon>Phyllobacteriaceae</taxon>
        <taxon>Nitratireductor</taxon>
    </lineage>
</organism>
<dbReference type="EMBL" id="AMRM01000031">
    <property type="protein sequence ID" value="EKF16999.1"/>
    <property type="molecule type" value="Genomic_DNA"/>
</dbReference>
<evidence type="ECO:0000313" key="2">
    <source>
        <dbReference type="EMBL" id="EKF16999.1"/>
    </source>
</evidence>
<gene>
    <name evidence="2" type="ORF">NA2_20113</name>
</gene>
<sequence length="268" mass="28981">MRSRPDNGAAPRPPFEAAFGRVILEPDRPEPDFVVGPRGKAASRRFDVYRNNVTHSLVTALEEIFPAVALILGERNFRMIARDFVRASPPRSRLVFEYGEGFAAHLAGFDPIRHLAYLPDVARLERAWLDAYHAADEAPLSPGAVGALSPEALASAHFTPHPAMRLIRSDYAVHTIFVAHRTGPMPERIDAGIAESVLVTRPALQVELRHVQPGEAVFLLALRDGATLQEAAECAVLGNPSFDLAGAIGLLLSSGAFSACQPATHSED</sequence>
<dbReference type="InterPro" id="IPR044922">
    <property type="entry name" value="DUF2063_N_sf"/>
</dbReference>
<evidence type="ECO:0000313" key="3">
    <source>
        <dbReference type="Proteomes" id="UP000006786"/>
    </source>
</evidence>
<dbReference type="Pfam" id="PF09836">
    <property type="entry name" value="DUF2063"/>
    <property type="match status" value="1"/>
</dbReference>
<protein>
    <recommendedName>
        <fullName evidence="1">Putative DNA-binding domain-containing protein</fullName>
    </recommendedName>
</protein>
<dbReference type="Gene3D" id="1.10.150.690">
    <property type="entry name" value="DUF2063"/>
    <property type="match status" value="1"/>
</dbReference>
<dbReference type="OrthoDB" id="4146344at2"/>
<reference evidence="2 3" key="1">
    <citation type="journal article" date="2012" name="J. Bacteriol.">
        <title>Genome Sequence of Nitratireductor pacificus Type Strain pht-3B.</title>
        <authorList>
            <person name="Lai Q."/>
            <person name="Li G."/>
            <person name="Shao Z."/>
        </authorList>
    </citation>
    <scope>NUCLEOTIDE SEQUENCE [LARGE SCALE GENOMIC DNA]</scope>
    <source>
        <strain evidence="3">pht-3B</strain>
    </source>
</reference>
<dbReference type="STRING" id="391937.NA2_20113"/>
<dbReference type="AlphaFoldDB" id="K2LGT0"/>
<keyword evidence="3" id="KW-1185">Reference proteome</keyword>
<dbReference type="Proteomes" id="UP000006786">
    <property type="component" value="Unassembled WGS sequence"/>
</dbReference>